<feature type="compositionally biased region" description="Basic and acidic residues" evidence="17">
    <location>
        <begin position="107"/>
        <end position="116"/>
    </location>
</feature>
<gene>
    <name evidence="18" type="primary">GLE1</name>
</gene>
<dbReference type="Gene3D" id="1.25.40.510">
    <property type="entry name" value="GLE1-like"/>
    <property type="match status" value="1"/>
</dbReference>
<keyword evidence="8" id="KW-0811">Translocation</keyword>
<keyword evidence="4" id="KW-0813">Transport</keyword>
<dbReference type="PANTHER" id="PTHR12960">
    <property type="entry name" value="GLE-1-RELATED"/>
    <property type="match status" value="1"/>
</dbReference>
<keyword evidence="19" id="KW-1185">Reference proteome</keyword>
<accession>K7GI18</accession>
<dbReference type="GO" id="GO:0015031">
    <property type="term" value="P:protein transport"/>
    <property type="evidence" value="ECO:0007669"/>
    <property type="project" value="UniProtKB-KW"/>
</dbReference>
<dbReference type="FunFam" id="1.25.40.510:FF:000001">
    <property type="entry name" value="Nucleoporin GLE1 isoform 1"/>
    <property type="match status" value="1"/>
</dbReference>
<evidence type="ECO:0000256" key="1">
    <source>
        <dbReference type="ARBA" id="ARBA00004496"/>
    </source>
</evidence>
<keyword evidence="9" id="KW-0175">Coiled coil</keyword>
<dbReference type="GO" id="GO:0000822">
    <property type="term" value="F:inositol hexakisphosphate binding"/>
    <property type="evidence" value="ECO:0007669"/>
    <property type="project" value="TreeGrafter"/>
</dbReference>
<dbReference type="GO" id="GO:0044614">
    <property type="term" value="C:nuclear pore cytoplasmic filaments"/>
    <property type="evidence" value="ECO:0007669"/>
    <property type="project" value="TreeGrafter"/>
</dbReference>
<proteinExistence type="inferred from homology"/>
<reference evidence="19" key="2">
    <citation type="journal article" date="2013" name="Nat. Genet.">
        <title>The draft genomes of soft-shell turtle and green sea turtle yield insights into the development and evolution of the turtle-specific body plan.</title>
        <authorList>
            <person name="Wang Z."/>
            <person name="Pascual-Anaya J."/>
            <person name="Zadissa A."/>
            <person name="Li W."/>
            <person name="Niimura Y."/>
            <person name="Huang Z."/>
            <person name="Li C."/>
            <person name="White S."/>
            <person name="Xiong Z."/>
            <person name="Fang D."/>
            <person name="Wang B."/>
            <person name="Ming Y."/>
            <person name="Chen Y."/>
            <person name="Zheng Y."/>
            <person name="Kuraku S."/>
            <person name="Pignatelli M."/>
            <person name="Herrero J."/>
            <person name="Beal K."/>
            <person name="Nozawa M."/>
            <person name="Li Q."/>
            <person name="Wang J."/>
            <person name="Zhang H."/>
            <person name="Yu L."/>
            <person name="Shigenobu S."/>
            <person name="Wang J."/>
            <person name="Liu J."/>
            <person name="Flicek P."/>
            <person name="Searle S."/>
            <person name="Wang J."/>
            <person name="Kuratani S."/>
            <person name="Yin Y."/>
            <person name="Aken B."/>
            <person name="Zhang G."/>
            <person name="Irie N."/>
        </authorList>
    </citation>
    <scope>NUCLEOTIDE SEQUENCE [LARGE SCALE GENOMIC DNA]</scope>
    <source>
        <strain evidence="19">Daiwa-1</strain>
    </source>
</reference>
<dbReference type="PANTHER" id="PTHR12960:SF0">
    <property type="entry name" value="MRNA EXPORT FACTOR GLE1"/>
    <property type="match status" value="1"/>
</dbReference>
<dbReference type="EMBL" id="AGCU01058065">
    <property type="status" value="NOT_ANNOTATED_CDS"/>
    <property type="molecule type" value="Genomic_DNA"/>
</dbReference>
<dbReference type="GO" id="GO:0042802">
    <property type="term" value="F:identical protein binding"/>
    <property type="evidence" value="ECO:0007669"/>
    <property type="project" value="Ensembl"/>
</dbReference>
<evidence type="ECO:0000256" key="12">
    <source>
        <dbReference type="ARBA" id="ARBA00024680"/>
    </source>
</evidence>
<evidence type="ECO:0000256" key="8">
    <source>
        <dbReference type="ARBA" id="ARBA00023010"/>
    </source>
</evidence>
<reference evidence="18" key="4">
    <citation type="submission" date="2025-09" db="UniProtKB">
        <authorList>
            <consortium name="Ensembl"/>
        </authorList>
    </citation>
    <scope>IDENTIFICATION</scope>
</reference>
<sequence>MPSERYRWETLEALKGSSKGQLSYSRDWLLRGEDILEGCRCPPKLSPYSGWVLDRVISQSLQETPLSRSSSPNESIPPTDDQPPSLAKTTSPASQLNSSPLSSAARSETKGNEDLSLLDTDHEVHLMVLPSKVTEVEGCIWMYEEVHRLKGKEGLRQRQEQQEEMVRAVSDMASEQLKRFDELKELKQHQEYQDLQEVMEKSSREAQGQQEKLKEEHRHRAKILNLKLREAEQQRQRQEELERLRKEEGQERLRRLYSIQEEVLQLNQQIDPNYRHKDLPRIDLSAFSNRGNQICGLVSGLIRTTSERGFPMQVDVANTERALQEMRGLIASMQQEIATAVEEKRKRDEEEERERQQQLQKQEQLKAQTPVPVQHPTGREKKEVLGLQVKAAESTMQWYQQLQDTSDQCVASFSGLTDCKDNQVKNIRMDLQKAASIPVSQISTIAGSQLREIFDKINNLLSGKSVQCGGRTVSVTHHPQGLDFVYYKLAEKFVKQGEEEVASHHEAAFPIAVVASGIWELHPRVGDLILAHMHKKCPYSVPFYPAFKEGTPIEEYQRTLGYQVKDSKVEQQDNFLKRMSGMIRLYAAIIQLRWPYGNKQGTHPHGLSHGWRWLAQMLNMEPLSDVTATLLFDFLEVCGNALMKQYQVQFWKMLLLIREDYFHRIEAITISGQMGSLMRLKQFLEKCLQRKEIPLPKGSLPSSFWRS</sequence>
<dbReference type="GO" id="GO:0005543">
    <property type="term" value="F:phospholipid binding"/>
    <property type="evidence" value="ECO:0007669"/>
    <property type="project" value="TreeGrafter"/>
</dbReference>
<organism evidence="18 19">
    <name type="scientific">Pelodiscus sinensis</name>
    <name type="common">Chinese softshell turtle</name>
    <name type="synonym">Trionyx sinensis</name>
    <dbReference type="NCBI Taxonomy" id="13735"/>
    <lineage>
        <taxon>Eukaryota</taxon>
        <taxon>Metazoa</taxon>
        <taxon>Chordata</taxon>
        <taxon>Craniata</taxon>
        <taxon>Vertebrata</taxon>
        <taxon>Euteleostomi</taxon>
        <taxon>Archelosauria</taxon>
        <taxon>Testudinata</taxon>
        <taxon>Testudines</taxon>
        <taxon>Cryptodira</taxon>
        <taxon>Trionychia</taxon>
        <taxon>Trionychidae</taxon>
        <taxon>Pelodiscus</taxon>
    </lineage>
</organism>
<dbReference type="OrthoDB" id="420884at2759"/>
<dbReference type="EMBL" id="AGCU01058067">
    <property type="status" value="NOT_ANNOTATED_CDS"/>
    <property type="molecule type" value="Genomic_DNA"/>
</dbReference>
<feature type="region of interest" description="Disordered" evidence="17">
    <location>
        <begin position="62"/>
        <end position="116"/>
    </location>
</feature>
<evidence type="ECO:0000256" key="4">
    <source>
        <dbReference type="ARBA" id="ARBA00022448"/>
    </source>
</evidence>
<feature type="compositionally biased region" description="Polar residues" evidence="17">
    <location>
        <begin position="87"/>
        <end position="106"/>
    </location>
</feature>
<evidence type="ECO:0000256" key="15">
    <source>
        <dbReference type="ARBA" id="ARBA00030897"/>
    </source>
</evidence>
<dbReference type="STRING" id="13735.ENSPSIP00000019929"/>
<dbReference type="GeneID" id="102463550"/>
<reference evidence="18" key="3">
    <citation type="submission" date="2025-08" db="UniProtKB">
        <authorList>
            <consortium name="Ensembl"/>
        </authorList>
    </citation>
    <scope>IDENTIFICATION</scope>
</reference>
<dbReference type="GO" id="GO:0005814">
    <property type="term" value="C:centriole"/>
    <property type="evidence" value="ECO:0007669"/>
    <property type="project" value="Ensembl"/>
</dbReference>
<comment type="similarity">
    <text evidence="3">Belongs to the GLE1 family.</text>
</comment>
<dbReference type="RefSeq" id="XP_006119093.1">
    <property type="nucleotide sequence ID" value="XM_006119031.2"/>
</dbReference>
<dbReference type="GO" id="GO:0031965">
    <property type="term" value="C:nuclear membrane"/>
    <property type="evidence" value="ECO:0007669"/>
    <property type="project" value="Ensembl"/>
</dbReference>
<dbReference type="eggNOG" id="KOG2412">
    <property type="taxonomic scope" value="Eukaryota"/>
</dbReference>
<evidence type="ECO:0000256" key="13">
    <source>
        <dbReference type="ARBA" id="ARBA00026227"/>
    </source>
</evidence>
<evidence type="ECO:0000256" key="3">
    <source>
        <dbReference type="ARBA" id="ARBA00011056"/>
    </source>
</evidence>
<feature type="compositionally biased region" description="Polar residues" evidence="17">
    <location>
        <begin position="62"/>
        <end position="76"/>
    </location>
</feature>
<evidence type="ECO:0000256" key="14">
    <source>
        <dbReference type="ARBA" id="ARBA00029983"/>
    </source>
</evidence>
<dbReference type="OMA" id="AYMYKES"/>
<dbReference type="Ensembl" id="ENSPSIT00000020023.1">
    <property type="protein sequence ID" value="ENSPSIP00000019929.1"/>
    <property type="gene ID" value="ENSPSIG00000017668.1"/>
</dbReference>
<keyword evidence="5" id="KW-0963">Cytoplasm</keyword>
<dbReference type="AlphaFoldDB" id="K7GI18"/>
<dbReference type="CTD" id="2733"/>
<evidence type="ECO:0000256" key="7">
    <source>
        <dbReference type="ARBA" id="ARBA00022927"/>
    </source>
</evidence>
<dbReference type="HOGENOM" id="CLU_024662_1_0_1"/>
<dbReference type="InterPro" id="IPR012476">
    <property type="entry name" value="GLE1"/>
</dbReference>
<dbReference type="GO" id="GO:0036064">
    <property type="term" value="C:ciliary basal body"/>
    <property type="evidence" value="ECO:0007669"/>
    <property type="project" value="Ensembl"/>
</dbReference>
<comment type="function">
    <text evidence="12">Required for the export of mRNAs containing poly(A) tails from the nucleus into the cytoplasm. May be involved in the terminal step of the mRNA transport through the nuclear pore complex (NPC).</text>
</comment>
<keyword evidence="10" id="KW-0906">Nuclear pore complex</keyword>
<dbReference type="GO" id="GO:0005813">
    <property type="term" value="C:centrosome"/>
    <property type="evidence" value="ECO:0007669"/>
    <property type="project" value="Ensembl"/>
</dbReference>
<evidence type="ECO:0000313" key="18">
    <source>
        <dbReference type="Ensembl" id="ENSPSIP00000019929.1"/>
    </source>
</evidence>
<dbReference type="GeneTree" id="ENSGT00390000012903"/>
<dbReference type="EMBL" id="AGCU01058066">
    <property type="status" value="NOT_ANNOTATED_CDS"/>
    <property type="molecule type" value="Genomic_DNA"/>
</dbReference>
<dbReference type="GO" id="GO:0005730">
    <property type="term" value="C:nucleolus"/>
    <property type="evidence" value="ECO:0007669"/>
    <property type="project" value="Ensembl"/>
</dbReference>
<feature type="region of interest" description="Disordered" evidence="17">
    <location>
        <begin position="197"/>
        <end position="216"/>
    </location>
</feature>
<evidence type="ECO:0000256" key="17">
    <source>
        <dbReference type="SAM" id="MobiDB-lite"/>
    </source>
</evidence>
<evidence type="ECO:0000256" key="5">
    <source>
        <dbReference type="ARBA" id="ARBA00022490"/>
    </source>
</evidence>
<evidence type="ECO:0000256" key="6">
    <source>
        <dbReference type="ARBA" id="ARBA00022816"/>
    </source>
</evidence>
<keyword evidence="7" id="KW-0653">Protein transport</keyword>
<dbReference type="InterPro" id="IPR038506">
    <property type="entry name" value="GLE1-like_sf"/>
</dbReference>
<evidence type="ECO:0000256" key="16">
    <source>
        <dbReference type="ARBA" id="ARBA00031503"/>
    </source>
</evidence>
<dbReference type="EMBL" id="AGCU01058064">
    <property type="status" value="NOT_ANNOTATED_CDS"/>
    <property type="molecule type" value="Genomic_DNA"/>
</dbReference>
<dbReference type="Pfam" id="PF07817">
    <property type="entry name" value="GLE1"/>
    <property type="match status" value="1"/>
</dbReference>
<dbReference type="GO" id="GO:0031369">
    <property type="term" value="F:translation initiation factor binding"/>
    <property type="evidence" value="ECO:0007669"/>
    <property type="project" value="TreeGrafter"/>
</dbReference>
<name>K7GI18_PELSI</name>
<feature type="compositionally biased region" description="Basic and acidic residues" evidence="17">
    <location>
        <begin position="341"/>
        <end position="356"/>
    </location>
</feature>
<dbReference type="GO" id="GO:0016973">
    <property type="term" value="P:poly(A)+ mRNA export from nucleus"/>
    <property type="evidence" value="ECO:0007669"/>
    <property type="project" value="InterPro"/>
</dbReference>
<comment type="subcellular location">
    <subcellularLocation>
        <location evidence="1">Cytoplasm</location>
    </subcellularLocation>
    <subcellularLocation>
        <location evidence="2">Nucleus</location>
        <location evidence="2">Nuclear pore complex</location>
    </subcellularLocation>
</comment>
<feature type="region of interest" description="Disordered" evidence="17">
    <location>
        <begin position="340"/>
        <end position="376"/>
    </location>
</feature>
<keyword evidence="6" id="KW-0509">mRNA transport</keyword>
<dbReference type="GO" id="GO:0005829">
    <property type="term" value="C:cytosol"/>
    <property type="evidence" value="ECO:0007669"/>
    <property type="project" value="Ensembl"/>
</dbReference>
<keyword evidence="11" id="KW-0539">Nucleus</keyword>
<evidence type="ECO:0000313" key="19">
    <source>
        <dbReference type="Proteomes" id="UP000007267"/>
    </source>
</evidence>
<reference evidence="19" key="1">
    <citation type="submission" date="2011-10" db="EMBL/GenBank/DDBJ databases">
        <authorList>
            <consortium name="Soft-shell Turtle Genome Consortium"/>
        </authorList>
    </citation>
    <scope>NUCLEOTIDE SEQUENCE [LARGE SCALE GENOMIC DNA]</scope>
    <source>
        <strain evidence="19">Daiwa-1</strain>
    </source>
</reference>
<evidence type="ECO:0000256" key="11">
    <source>
        <dbReference type="ARBA" id="ARBA00023242"/>
    </source>
</evidence>
<evidence type="ECO:0000256" key="10">
    <source>
        <dbReference type="ARBA" id="ARBA00023132"/>
    </source>
</evidence>
<feature type="compositionally biased region" description="Low complexity" evidence="17">
    <location>
        <begin position="357"/>
        <end position="366"/>
    </location>
</feature>
<evidence type="ECO:0000256" key="2">
    <source>
        <dbReference type="ARBA" id="ARBA00004567"/>
    </source>
</evidence>
<dbReference type="KEGG" id="pss:102463550"/>
<evidence type="ECO:0000256" key="9">
    <source>
        <dbReference type="ARBA" id="ARBA00023054"/>
    </source>
</evidence>
<protein>
    <recommendedName>
        <fullName evidence="13">mRNA export factor GLE1</fullName>
    </recommendedName>
    <alternativeName>
        <fullName evidence="15">GLE1 RNA export mediator</fullName>
    </alternativeName>
    <alternativeName>
        <fullName evidence="16">GLE1-like protein</fullName>
    </alternativeName>
    <alternativeName>
        <fullName evidence="14">Nucleoporin GLE1</fullName>
    </alternativeName>
</protein>
<dbReference type="Proteomes" id="UP000007267">
    <property type="component" value="Unassembled WGS sequence"/>
</dbReference>